<feature type="region of interest" description="Disordered" evidence="3">
    <location>
        <begin position="55"/>
        <end position="80"/>
    </location>
</feature>
<evidence type="ECO:0000256" key="3">
    <source>
        <dbReference type="SAM" id="MobiDB-lite"/>
    </source>
</evidence>
<evidence type="ECO:0000259" key="4">
    <source>
        <dbReference type="PROSITE" id="PS50158"/>
    </source>
</evidence>
<gene>
    <name evidence="5" type="ORF">Agabi119p4_5844</name>
</gene>
<name>A0A8H7F2H9_AGABI</name>
<keyword evidence="1" id="KW-0233">DNA recombination</keyword>
<protein>
    <recommendedName>
        <fullName evidence="4">CCHC-type domain-containing protein</fullName>
    </recommendedName>
</protein>
<reference evidence="5 6" key="1">
    <citation type="journal article" name="Sci. Rep.">
        <title>Telomere-to-telomere assembled and centromere annotated genomes of the two main subspecies of the button mushroom Agaricus bisporus reveal especially polymorphic chromosome ends.</title>
        <authorList>
            <person name="Sonnenberg A.S.M."/>
            <person name="Sedaghat-Telgerd N."/>
            <person name="Lavrijssen B."/>
            <person name="Ohm R.A."/>
            <person name="Hendrickx P.M."/>
            <person name="Scholtmeijer K."/>
            <person name="Baars J.J.P."/>
            <person name="van Peer A."/>
        </authorList>
    </citation>
    <scope>NUCLEOTIDE SEQUENCE [LARGE SCALE GENOMIC DNA]</scope>
    <source>
        <strain evidence="5 6">H119_p4</strain>
    </source>
</reference>
<comment type="caution">
    <text evidence="5">The sequence shown here is derived from an EMBL/GenBank/DDBJ whole genome shotgun (WGS) entry which is preliminary data.</text>
</comment>
<proteinExistence type="predicted"/>
<evidence type="ECO:0000313" key="6">
    <source>
        <dbReference type="Proteomes" id="UP000629468"/>
    </source>
</evidence>
<organism evidence="5 6">
    <name type="scientific">Agaricus bisporus var. burnettii</name>
    <dbReference type="NCBI Taxonomy" id="192524"/>
    <lineage>
        <taxon>Eukaryota</taxon>
        <taxon>Fungi</taxon>
        <taxon>Dikarya</taxon>
        <taxon>Basidiomycota</taxon>
        <taxon>Agaricomycotina</taxon>
        <taxon>Agaricomycetes</taxon>
        <taxon>Agaricomycetidae</taxon>
        <taxon>Agaricales</taxon>
        <taxon>Agaricineae</taxon>
        <taxon>Agaricaceae</taxon>
        <taxon>Agaricus</taxon>
    </lineage>
</organism>
<evidence type="ECO:0000256" key="1">
    <source>
        <dbReference type="ARBA" id="ARBA00023172"/>
    </source>
</evidence>
<sequence length="998" mass="108947">MVVLGLATRWGWPVAVDYDIEQRELAYLDKSHDYSTIDHTSVAAIFNKHSMQAYRGTQPTPHAQKQHVTEEPAANPSKKHRGGNCFQCGSAGHLPASCSALTMSAGKPAAALATNAKSGQALQAQNAQPALLNTPAVSAGAPHTEQQTVESKPDPRIMHYPINHVKTYGLQHGFDIGISGQPTNTLIFPNHNSSKLDPDFISNYIEGEVKAGRYSTAFSPADLESIIGPFQTSPIGLVPKPGSTKLRMIQDLSYPCNDPHTPLVNSLIDVSQFPTAWGSFVNTSQMILSLPQGCELASFDISSAYCLTPILLAQQNWTCVAWNNKVWVDHAVTVCLAWPLAQASLALKWVDDFLVAHLPGQSWTEEEFIGLTADLGVPWNEAKLRKFAKVQKYIGFDWWVDEKAVSFPTEKLSKTLALLDTWLIDGARFLGKEAAVLHGNLLCRKVFLTTSTPVSHPFCHTIFASFCIITPTLTNSFPAPQASPTRRELVGGCKYILWRVKVGPHQSRDIGWAKAVAVELGLRMVVKLGLNLPGSLLVRSDNDGVVTVFNKGRSRNAATNTILQHIYTILAENGMDLHASYLTDVTFNHNSATSSLSFAPSTIVCFLVSTTSSPALSSSTSLLELRPSPLQPNCPAKQRLFLWTGINTPPPSIINDPVLLFLANVASQASLANAALYGAGLRKYHIFCDIFSIPESARLPAPFHVLHSFALWAASDPESLDPNLASLRHFEPVGVSTVRKYLSAIRAWHIAQGWPEPLNPSENNRIDWSLRGLGRIVPAQKRPLRPPITIHMLCTIHAALILSDPFDACIWAMATCAFRGLMRFGEVSSPTSHKFNGALHLKRSNAALSTDLNGARYAHLDLPSAKTAKPGETQSVFIAEQEPDLCALRALANLAAVVPAAKEDPLFSWQDKHAKIQPMAKQAALKRINGIFSSVGLGTTFGHSFRIGAASFFLARKVDPEIVRLAGRWKSLAYETYIRSFELVVNQHTGNLATSDLH</sequence>
<dbReference type="GO" id="GO:0015074">
    <property type="term" value="P:DNA integration"/>
    <property type="evidence" value="ECO:0007669"/>
    <property type="project" value="InterPro"/>
</dbReference>
<keyword evidence="2" id="KW-0479">Metal-binding</keyword>
<dbReference type="GO" id="GO:0008270">
    <property type="term" value="F:zinc ion binding"/>
    <property type="evidence" value="ECO:0007669"/>
    <property type="project" value="UniProtKB-KW"/>
</dbReference>
<dbReference type="PANTHER" id="PTHR33050">
    <property type="entry name" value="REVERSE TRANSCRIPTASE DOMAIN-CONTAINING PROTEIN"/>
    <property type="match status" value="1"/>
</dbReference>
<keyword evidence="2" id="KW-0863">Zinc-finger</keyword>
<dbReference type="InterPro" id="IPR052055">
    <property type="entry name" value="Hepadnavirus_pol/RT"/>
</dbReference>
<feature type="domain" description="CCHC-type" evidence="4">
    <location>
        <begin position="85"/>
        <end position="98"/>
    </location>
</feature>
<evidence type="ECO:0000256" key="2">
    <source>
        <dbReference type="PROSITE-ProRule" id="PRU00047"/>
    </source>
</evidence>
<accession>A0A8H7F2H9</accession>
<evidence type="ECO:0000313" key="5">
    <source>
        <dbReference type="EMBL" id="KAF7773677.1"/>
    </source>
</evidence>
<dbReference type="InterPro" id="IPR011010">
    <property type="entry name" value="DNA_brk_join_enz"/>
</dbReference>
<dbReference type="SUPFAM" id="SSF56349">
    <property type="entry name" value="DNA breaking-rejoining enzymes"/>
    <property type="match status" value="1"/>
</dbReference>
<keyword evidence="2" id="KW-0862">Zinc</keyword>
<dbReference type="PANTHER" id="PTHR33050:SF7">
    <property type="entry name" value="RIBONUCLEASE H"/>
    <property type="match status" value="1"/>
</dbReference>
<dbReference type="InterPro" id="IPR013762">
    <property type="entry name" value="Integrase-like_cat_sf"/>
</dbReference>
<dbReference type="PROSITE" id="PS50158">
    <property type="entry name" value="ZF_CCHC"/>
    <property type="match status" value="1"/>
</dbReference>
<dbReference type="InterPro" id="IPR001878">
    <property type="entry name" value="Znf_CCHC"/>
</dbReference>
<dbReference type="GO" id="GO:0003677">
    <property type="term" value="F:DNA binding"/>
    <property type="evidence" value="ECO:0007669"/>
    <property type="project" value="InterPro"/>
</dbReference>
<dbReference type="AlphaFoldDB" id="A0A8H7F2H9"/>
<dbReference type="SUPFAM" id="SSF56672">
    <property type="entry name" value="DNA/RNA polymerases"/>
    <property type="match status" value="1"/>
</dbReference>
<dbReference type="InterPro" id="IPR043502">
    <property type="entry name" value="DNA/RNA_pol_sf"/>
</dbReference>
<dbReference type="Proteomes" id="UP000629468">
    <property type="component" value="Unassembled WGS sequence"/>
</dbReference>
<dbReference type="GO" id="GO:0006310">
    <property type="term" value="P:DNA recombination"/>
    <property type="evidence" value="ECO:0007669"/>
    <property type="project" value="UniProtKB-KW"/>
</dbReference>
<dbReference type="Gene3D" id="1.10.443.10">
    <property type="entry name" value="Intergrase catalytic core"/>
    <property type="match status" value="1"/>
</dbReference>
<dbReference type="SUPFAM" id="SSF47823">
    <property type="entry name" value="lambda integrase-like, N-terminal domain"/>
    <property type="match status" value="1"/>
</dbReference>
<dbReference type="EMBL" id="JABXXO010000007">
    <property type="protein sequence ID" value="KAF7773677.1"/>
    <property type="molecule type" value="Genomic_DNA"/>
</dbReference>